<reference evidence="3 4" key="1">
    <citation type="submission" date="2024-08" db="EMBL/GenBank/DDBJ databases">
        <title>Mycobacterium servetensis sp. nov., a novel rapid-growing mycobacterial species recovered from a human patient in Zaragoza, Spain.</title>
        <authorList>
            <person name="Tristancho-Baro A.I."/>
            <person name="Buenestado-Serrano S."/>
            <person name="Garcia De Viedma D."/>
            <person name="Milagro-Beamonte A."/>
            <person name="Burillo N."/>
            <person name="Sanz S."/>
            <person name="Lopez-Calleja A.I."/>
            <person name="Penas-Utrilla D."/>
            <person name="Guardingo M."/>
            <person name="Garcia M.J."/>
            <person name="Vinuelas-Bayon J."/>
        </authorList>
    </citation>
    <scope>NUCLEOTIDE SEQUENCE [LARGE SCALE GENOMIC DNA]</scope>
    <source>
        <strain evidence="4">HUMS_12744610</strain>
    </source>
</reference>
<name>A0ABV4C203_9MYCO</name>
<gene>
    <name evidence="3" type="ORF">AB8998_15415</name>
</gene>
<dbReference type="Proteomes" id="UP001564760">
    <property type="component" value="Unassembled WGS sequence"/>
</dbReference>
<dbReference type="RefSeq" id="WP_369738672.1">
    <property type="nucleotide sequence ID" value="NZ_JBGEDP010000001.1"/>
</dbReference>
<accession>A0ABV4C203</accession>
<dbReference type="InterPro" id="IPR007969">
    <property type="entry name" value="DUF732"/>
</dbReference>
<keyword evidence="4" id="KW-1185">Reference proteome</keyword>
<protein>
    <submittedName>
        <fullName evidence="3">DUF732 domain-containing protein</fullName>
    </submittedName>
</protein>
<feature type="signal peptide" evidence="1">
    <location>
        <begin position="1"/>
        <end position="27"/>
    </location>
</feature>
<organism evidence="3 4">
    <name type="scientific">Mycobacterium servetii</name>
    <dbReference type="NCBI Taxonomy" id="3237418"/>
    <lineage>
        <taxon>Bacteria</taxon>
        <taxon>Bacillati</taxon>
        <taxon>Actinomycetota</taxon>
        <taxon>Actinomycetes</taxon>
        <taxon>Mycobacteriales</taxon>
        <taxon>Mycobacteriaceae</taxon>
        <taxon>Mycobacterium</taxon>
    </lineage>
</organism>
<dbReference type="EMBL" id="JBGEDP010000001">
    <property type="protein sequence ID" value="MEY8016285.1"/>
    <property type="molecule type" value="Genomic_DNA"/>
</dbReference>
<comment type="caution">
    <text evidence="3">The sequence shown here is derived from an EMBL/GenBank/DDBJ whole genome shotgun (WGS) entry which is preliminary data.</text>
</comment>
<evidence type="ECO:0000259" key="2">
    <source>
        <dbReference type="Pfam" id="PF05305"/>
    </source>
</evidence>
<evidence type="ECO:0000313" key="4">
    <source>
        <dbReference type="Proteomes" id="UP001564760"/>
    </source>
</evidence>
<keyword evidence="1" id="KW-0732">Signal</keyword>
<feature type="chain" id="PRO_5045218012" evidence="1">
    <location>
        <begin position="28"/>
        <end position="111"/>
    </location>
</feature>
<sequence>MILLRRLTALCAPVFVGIALLPNPAPAQADAAADDSEDTFLTQMHRLGFTWPVGEDAAIVALGKQICADRKDGKTPDSISQDIHSALGSRTITFPDVTSMVSAAESNYCPE</sequence>
<proteinExistence type="predicted"/>
<dbReference type="Pfam" id="PF05305">
    <property type="entry name" value="DUF732"/>
    <property type="match status" value="1"/>
</dbReference>
<evidence type="ECO:0000256" key="1">
    <source>
        <dbReference type="SAM" id="SignalP"/>
    </source>
</evidence>
<feature type="domain" description="DUF732" evidence="2">
    <location>
        <begin position="37"/>
        <end position="111"/>
    </location>
</feature>
<evidence type="ECO:0000313" key="3">
    <source>
        <dbReference type="EMBL" id="MEY8016285.1"/>
    </source>
</evidence>